<name>A0ABS9E5Z1_9HYPH</name>
<evidence type="ECO:0000313" key="2">
    <source>
        <dbReference type="EMBL" id="MCF4097674.1"/>
    </source>
</evidence>
<dbReference type="PROSITE" id="PS51257">
    <property type="entry name" value="PROKAR_LIPOPROTEIN"/>
    <property type="match status" value="1"/>
</dbReference>
<dbReference type="EMBL" id="JAKGTI010000001">
    <property type="protein sequence ID" value="MCF4097674.1"/>
    <property type="molecule type" value="Genomic_DNA"/>
</dbReference>
<evidence type="ECO:0000256" key="1">
    <source>
        <dbReference type="SAM" id="SignalP"/>
    </source>
</evidence>
<keyword evidence="3" id="KW-1185">Reference proteome</keyword>
<protein>
    <submittedName>
        <fullName evidence="2">Uncharacterized protein</fullName>
    </submittedName>
</protein>
<organism evidence="2 3">
    <name type="scientific">Maritalea mediterranea</name>
    <dbReference type="NCBI Taxonomy" id="2909667"/>
    <lineage>
        <taxon>Bacteria</taxon>
        <taxon>Pseudomonadati</taxon>
        <taxon>Pseudomonadota</taxon>
        <taxon>Alphaproteobacteria</taxon>
        <taxon>Hyphomicrobiales</taxon>
        <taxon>Devosiaceae</taxon>
        <taxon>Maritalea</taxon>
    </lineage>
</organism>
<dbReference type="Proteomes" id="UP001201217">
    <property type="component" value="Unassembled WGS sequence"/>
</dbReference>
<proteinExistence type="predicted"/>
<accession>A0ABS9E5Z1</accession>
<gene>
    <name evidence="2" type="ORF">L1I42_04140</name>
</gene>
<dbReference type="RefSeq" id="WP_236113227.1">
    <property type="nucleotide sequence ID" value="NZ_JAKGTI010000001.1"/>
</dbReference>
<feature type="chain" id="PRO_5046938805" evidence="1">
    <location>
        <begin position="22"/>
        <end position="103"/>
    </location>
</feature>
<evidence type="ECO:0000313" key="3">
    <source>
        <dbReference type="Proteomes" id="UP001201217"/>
    </source>
</evidence>
<sequence length="103" mass="11509">MKKFILPVAFFAMFGTTGALASCPSPEYQPTNDGVCFFDVFCFLGRSGDLDIRDGVKLQQCQLDKINDVPAKKEEDECIIIVDDLRTLADPFRAFKPGPCYFT</sequence>
<comment type="caution">
    <text evidence="2">The sequence shown here is derived from an EMBL/GenBank/DDBJ whole genome shotgun (WGS) entry which is preliminary data.</text>
</comment>
<keyword evidence="1" id="KW-0732">Signal</keyword>
<reference evidence="2 3" key="1">
    <citation type="submission" date="2022-01" db="EMBL/GenBank/DDBJ databases">
        <title>Maritalea mediterranea sp. nov., isolated from marine plastic residues from the Malva-rosa beach (Valencia, Spain).</title>
        <authorList>
            <person name="Vidal-Verdu A."/>
            <person name="Molina-Menor E."/>
            <person name="Pascual J."/>
            <person name="Pereto J."/>
            <person name="Porcar M."/>
        </authorList>
    </citation>
    <scope>NUCLEOTIDE SEQUENCE [LARGE SCALE GENOMIC DNA]</scope>
    <source>
        <strain evidence="2 3">P4.10X</strain>
    </source>
</reference>
<feature type="signal peptide" evidence="1">
    <location>
        <begin position="1"/>
        <end position="21"/>
    </location>
</feature>